<dbReference type="RefSeq" id="WP_054782938.1">
    <property type="nucleotide sequence ID" value="NZ_FPBD01000003.1"/>
</dbReference>
<sequence>MGYRWAKDTRTFRVEEQRNCLEGIFDGDASLTSSVCYSDHIAYEPGENILMPDGVWAQEGYMTTNPTRQGLGYMISFAAASVAIRDRVNFIYISSGSIDGGGSALIKKLGGKLNMDLEFRTSKGNSVKLPGYLIRTTDMIKLSAEGWQNKGWKLMEARD</sequence>
<protein>
    <submittedName>
        <fullName evidence="1">Uncharacterized protein</fullName>
    </submittedName>
</protein>
<evidence type="ECO:0000313" key="2">
    <source>
        <dbReference type="Proteomes" id="UP000183371"/>
    </source>
</evidence>
<name>A0A1I7B2Y4_9HYPH</name>
<keyword evidence="2" id="KW-1185">Reference proteome</keyword>
<dbReference type="Proteomes" id="UP000183371">
    <property type="component" value="Unassembled WGS sequence"/>
</dbReference>
<evidence type="ECO:0000313" key="1">
    <source>
        <dbReference type="EMBL" id="SFT81501.1"/>
    </source>
</evidence>
<gene>
    <name evidence="1" type="ORF">SAMN05444141_103580</name>
</gene>
<proteinExistence type="predicted"/>
<reference evidence="2" key="1">
    <citation type="submission" date="2016-10" db="EMBL/GenBank/DDBJ databases">
        <authorList>
            <person name="Varghese N."/>
            <person name="Submissions S."/>
        </authorList>
    </citation>
    <scope>NUCLEOTIDE SEQUENCE [LARGE SCALE GENOMIC DNA]</scope>
    <source>
        <strain evidence="2">DSM 17465</strain>
    </source>
</reference>
<organism evidence="1 2">
    <name type="scientific">Pseudovibrio denitrificans</name>
    <dbReference type="NCBI Taxonomy" id="258256"/>
    <lineage>
        <taxon>Bacteria</taxon>
        <taxon>Pseudomonadati</taxon>
        <taxon>Pseudomonadota</taxon>
        <taxon>Alphaproteobacteria</taxon>
        <taxon>Hyphomicrobiales</taxon>
        <taxon>Stappiaceae</taxon>
        <taxon>Pseudovibrio</taxon>
    </lineage>
</organism>
<dbReference type="AlphaFoldDB" id="A0A1I7B2Y4"/>
<dbReference type="EMBL" id="FPBD01000003">
    <property type="protein sequence ID" value="SFT81501.1"/>
    <property type="molecule type" value="Genomic_DNA"/>
</dbReference>
<accession>A0A1I7B2Y4</accession>